<evidence type="ECO:0000313" key="5">
    <source>
        <dbReference type="Proteomes" id="UP000326396"/>
    </source>
</evidence>
<feature type="compositionally biased region" description="Low complexity" evidence="2">
    <location>
        <begin position="53"/>
        <end position="77"/>
    </location>
</feature>
<dbReference type="PANTHER" id="PTHR31662">
    <property type="entry name" value="BNAANNG10740D PROTEIN-RELATED"/>
    <property type="match status" value="1"/>
</dbReference>
<dbReference type="AlphaFoldDB" id="A0A5N6NIF3"/>
<reference evidence="4 5" key="1">
    <citation type="submission" date="2019-05" db="EMBL/GenBank/DDBJ databases">
        <title>Mikania micrantha, genome provides insights into the molecular mechanism of rapid growth.</title>
        <authorList>
            <person name="Liu B."/>
        </authorList>
    </citation>
    <scope>NUCLEOTIDE SEQUENCE [LARGE SCALE GENOMIC DNA]</scope>
    <source>
        <strain evidence="4">NLD-2019</strain>
        <tissue evidence="4">Leaf</tissue>
    </source>
</reference>
<evidence type="ECO:0000313" key="4">
    <source>
        <dbReference type="EMBL" id="KAD4888017.1"/>
    </source>
</evidence>
<comment type="similarity">
    <text evidence="1">Belongs to the GeBP family.</text>
</comment>
<dbReference type="OrthoDB" id="661680at2759"/>
<dbReference type="Pfam" id="PF04504">
    <property type="entry name" value="GeBP-like_DBD"/>
    <property type="match status" value="1"/>
</dbReference>
<evidence type="ECO:0000256" key="1">
    <source>
        <dbReference type="ARBA" id="ARBA00010820"/>
    </source>
</evidence>
<dbReference type="InterPro" id="IPR053932">
    <property type="entry name" value="GeBP-like_DBD"/>
</dbReference>
<dbReference type="GO" id="GO:0005634">
    <property type="term" value="C:nucleus"/>
    <property type="evidence" value="ECO:0007669"/>
    <property type="project" value="TreeGrafter"/>
</dbReference>
<evidence type="ECO:0000256" key="2">
    <source>
        <dbReference type="SAM" id="MobiDB-lite"/>
    </source>
</evidence>
<dbReference type="GO" id="GO:0006355">
    <property type="term" value="P:regulation of DNA-templated transcription"/>
    <property type="evidence" value="ECO:0007669"/>
    <property type="project" value="InterPro"/>
</dbReference>
<accession>A0A5N6NIF3</accession>
<evidence type="ECO:0000259" key="3">
    <source>
        <dbReference type="Pfam" id="PF04504"/>
    </source>
</evidence>
<comment type="caution">
    <text evidence="4">The sequence shown here is derived from an EMBL/GenBank/DDBJ whole genome shotgun (WGS) entry which is preliminary data.</text>
</comment>
<organism evidence="4 5">
    <name type="scientific">Mikania micrantha</name>
    <name type="common">bitter vine</name>
    <dbReference type="NCBI Taxonomy" id="192012"/>
    <lineage>
        <taxon>Eukaryota</taxon>
        <taxon>Viridiplantae</taxon>
        <taxon>Streptophyta</taxon>
        <taxon>Embryophyta</taxon>
        <taxon>Tracheophyta</taxon>
        <taxon>Spermatophyta</taxon>
        <taxon>Magnoliopsida</taxon>
        <taxon>eudicotyledons</taxon>
        <taxon>Gunneridae</taxon>
        <taxon>Pentapetalae</taxon>
        <taxon>asterids</taxon>
        <taxon>campanulids</taxon>
        <taxon>Asterales</taxon>
        <taxon>Asteraceae</taxon>
        <taxon>Asteroideae</taxon>
        <taxon>Heliantheae alliance</taxon>
        <taxon>Eupatorieae</taxon>
        <taxon>Mikania</taxon>
    </lineage>
</organism>
<dbReference type="PANTHER" id="PTHR31662:SF90">
    <property type="entry name" value="DNA-BINDING STOREKEEPER PROTEIN-RELATED TRANSCRIPTIONAL REGULATOR-RELATED"/>
    <property type="match status" value="1"/>
</dbReference>
<gene>
    <name evidence="4" type="ORF">E3N88_20090</name>
</gene>
<dbReference type="Proteomes" id="UP000326396">
    <property type="component" value="Linkage Group LG19"/>
</dbReference>
<keyword evidence="5" id="KW-1185">Reference proteome</keyword>
<sequence length="324" mass="36263">MSESDSGSKSSKPTSSDSGSGSGSDSDSSPAKSKRLEKPKKSLIRQLEAPEISSSGSEETGSGTDSDLPPTKSSLVDSHSKSVKKSKPIATQPPSLTIKKPPARTAKKNTNDNSKMQPFRRLWSEDDEIVVLKRFIDFKAEKNEESVDMGEFYEFVKTALNTDVTRKQLADKIRKLKRKYLNNASREKDGEDPNFSNTHEQQIYQLSQLIWGNNINVSESKKNHAEKNDNVAGMDNERQKSKIEVEKKNNGCQFIRYSGLNDSLILTEEIVKGGLELADDSKRAELDEKRKDLKEQEIMVYLKRLEFLKDQALVALEAIRSSGN</sequence>
<name>A0A5N6NIF3_9ASTR</name>
<dbReference type="InterPro" id="IPR007592">
    <property type="entry name" value="GEBP"/>
</dbReference>
<proteinExistence type="inferred from homology"/>
<dbReference type="EMBL" id="SZYD01000011">
    <property type="protein sequence ID" value="KAD4888017.1"/>
    <property type="molecule type" value="Genomic_DNA"/>
</dbReference>
<feature type="domain" description="Glabrous enhancer-binding protein-like DBD" evidence="3">
    <location>
        <begin position="119"/>
        <end position="212"/>
    </location>
</feature>
<feature type="compositionally biased region" description="Low complexity" evidence="2">
    <location>
        <begin position="1"/>
        <end position="31"/>
    </location>
</feature>
<protein>
    <recommendedName>
        <fullName evidence="3">Glabrous enhancer-binding protein-like DBD domain-containing protein</fullName>
    </recommendedName>
</protein>
<feature type="region of interest" description="Disordered" evidence="2">
    <location>
        <begin position="1"/>
        <end position="116"/>
    </location>
</feature>